<organism evidence="1">
    <name type="scientific">Mimiviridae sp. ChoanoV1</name>
    <dbReference type="NCBI Taxonomy" id="2596887"/>
    <lineage>
        <taxon>Viruses</taxon>
        <taxon>Varidnaviria</taxon>
        <taxon>Bamfordvirae</taxon>
        <taxon>Nucleocytoviricota</taxon>
        <taxon>Megaviricetes</taxon>
        <taxon>Imitervirales</taxon>
        <taxon>Schizomimiviridae</taxon>
    </lineage>
</organism>
<gene>
    <name evidence="1" type="ORF">4_68</name>
</gene>
<accession>A0A5B8IFL0</accession>
<protein>
    <submittedName>
        <fullName evidence="1">Uncharacterized protein</fullName>
    </submittedName>
</protein>
<dbReference type="EMBL" id="MK250088">
    <property type="protein sequence ID" value="QDY52188.1"/>
    <property type="molecule type" value="Genomic_DNA"/>
</dbReference>
<name>A0A5B8IFL0_9VIRU</name>
<reference evidence="1" key="1">
    <citation type="submission" date="2018-11" db="EMBL/GenBank/DDBJ databases">
        <title>A distinct lineage of giant viruses engineers rhodopsin photosystems in predatory marine eukaryotes.</title>
        <authorList>
            <person name="Needham D.M."/>
            <person name="Yoshizawa S."/>
            <person name="Hosaka T."/>
            <person name="Poirier C."/>
            <person name="Choi C.-J."/>
            <person name="Hehenberger E."/>
            <person name="Irwin N.A.T."/>
            <person name="Wilken S."/>
            <person name="Yung C.-M."/>
            <person name="Bachy C."/>
            <person name="Kurihara R."/>
            <person name="Nakajima Y."/>
            <person name="Kojima K."/>
            <person name="Kimura-Someya T."/>
            <person name="Leonard G."/>
            <person name="Malmstrom R.R."/>
            <person name="Mende D."/>
            <person name="Olson D.K."/>
            <person name="Sudo Y."/>
            <person name="Sudek S."/>
            <person name="Richards T.A."/>
            <person name="DeLong E.F."/>
            <person name="Keeling P.J."/>
            <person name="Santoro A.E."/>
            <person name="Shirouzu M."/>
            <person name="Iwasaki W."/>
            <person name="Worden A.Z."/>
        </authorList>
    </citation>
    <scope>NUCLEOTIDE SEQUENCE</scope>
</reference>
<sequence>MESIKINCYECKFTKLIEKNIIKHIPKKYYLPPEIWSEILNYYTLYKCNLCNNNICENHLLRCFNNSGYYKVHQKRFLESKYICNDCFYENL</sequence>
<proteinExistence type="predicted"/>
<evidence type="ECO:0000313" key="1">
    <source>
        <dbReference type="EMBL" id="QDY52188.1"/>
    </source>
</evidence>